<evidence type="ECO:0000256" key="6">
    <source>
        <dbReference type="ARBA" id="ARBA00022989"/>
    </source>
</evidence>
<comment type="caution">
    <text evidence="10">The sequence shown here is derived from an EMBL/GenBank/DDBJ whole genome shotgun (WGS) entry which is preliminary data.</text>
</comment>
<dbReference type="InterPro" id="IPR000109">
    <property type="entry name" value="POT_fam"/>
</dbReference>
<comment type="similarity">
    <text evidence="8">Belongs to the major facilitator superfamily. Phosphate:H(+) symporter (TC 2.A.1.9) family.</text>
</comment>
<feature type="transmembrane region" description="Helical" evidence="9">
    <location>
        <begin position="205"/>
        <end position="224"/>
    </location>
</feature>
<accession>A0ABD3U851</accession>
<dbReference type="InterPro" id="IPR036259">
    <property type="entry name" value="MFS_trans_sf"/>
</dbReference>
<evidence type="ECO:0000256" key="9">
    <source>
        <dbReference type="SAM" id="Phobius"/>
    </source>
</evidence>
<feature type="transmembrane region" description="Helical" evidence="9">
    <location>
        <begin position="619"/>
        <end position="638"/>
    </location>
</feature>
<evidence type="ECO:0000256" key="4">
    <source>
        <dbReference type="ARBA" id="ARBA00022553"/>
    </source>
</evidence>
<proteinExistence type="inferred from homology"/>
<evidence type="ECO:0000256" key="5">
    <source>
        <dbReference type="ARBA" id="ARBA00022692"/>
    </source>
</evidence>
<feature type="transmembrane region" description="Helical" evidence="9">
    <location>
        <begin position="376"/>
        <end position="398"/>
    </location>
</feature>
<dbReference type="Pfam" id="PF00854">
    <property type="entry name" value="PTR2"/>
    <property type="match status" value="2"/>
</dbReference>
<evidence type="ECO:0000256" key="7">
    <source>
        <dbReference type="ARBA" id="ARBA00023136"/>
    </source>
</evidence>
<dbReference type="GO" id="GO:0080054">
    <property type="term" value="F:low-affinity nitrate transmembrane transporter activity"/>
    <property type="evidence" value="ECO:0007669"/>
    <property type="project" value="UniProtKB-ARBA"/>
</dbReference>
<keyword evidence="6 9" id="KW-1133">Transmembrane helix</keyword>
<feature type="transmembrane region" description="Helical" evidence="9">
    <location>
        <begin position="1082"/>
        <end position="1101"/>
    </location>
</feature>
<keyword evidence="3" id="KW-0813">Transport</keyword>
<evidence type="ECO:0000313" key="10">
    <source>
        <dbReference type="EMBL" id="KAL3845657.1"/>
    </source>
</evidence>
<evidence type="ECO:0000256" key="2">
    <source>
        <dbReference type="ARBA" id="ARBA00005982"/>
    </source>
</evidence>
<feature type="transmembrane region" description="Helical" evidence="9">
    <location>
        <begin position="230"/>
        <end position="255"/>
    </location>
</feature>
<evidence type="ECO:0000256" key="1">
    <source>
        <dbReference type="ARBA" id="ARBA00004141"/>
    </source>
</evidence>
<keyword evidence="7 9" id="KW-0472">Membrane</keyword>
<feature type="transmembrane region" description="Helical" evidence="9">
    <location>
        <begin position="871"/>
        <end position="890"/>
    </location>
</feature>
<keyword evidence="4" id="KW-0597">Phosphoprotein</keyword>
<feature type="transmembrane region" description="Helical" evidence="9">
    <location>
        <begin position="765"/>
        <end position="786"/>
    </location>
</feature>
<dbReference type="Proteomes" id="UP001634393">
    <property type="component" value="Unassembled WGS sequence"/>
</dbReference>
<evidence type="ECO:0000256" key="3">
    <source>
        <dbReference type="ARBA" id="ARBA00022448"/>
    </source>
</evidence>
<gene>
    <name evidence="10" type="ORF">ACJIZ3_003060</name>
</gene>
<feature type="transmembrane region" description="Helical" evidence="9">
    <location>
        <begin position="471"/>
        <end position="490"/>
    </location>
</feature>
<feature type="transmembrane region" description="Helical" evidence="9">
    <location>
        <begin position="156"/>
        <end position="172"/>
    </location>
</feature>
<dbReference type="SUPFAM" id="SSF103473">
    <property type="entry name" value="MFS general substrate transporter"/>
    <property type="match status" value="2"/>
</dbReference>
<dbReference type="AlphaFoldDB" id="A0ABD3U851"/>
<sequence length="1113" mass="122521">MAHECKLHMGATISEAEAPLLNDTVEGSVDFKGRHVSRSTSGGWKSAFFIIGVEVAERISYYGISSNLISYLTGPLGQSTATAAANVNAWSGTASLLPLLGAFLADSFVGRYRMIIFASVLYVVGLGLLSLSAVLFPFDSSVCQNAPNSMSCSPRGFQVILFFFSLYVVALAQGGHKPCVQAFGADQFDEADPEECKAKSSFFNWWYFSFCAGVVVALFVLNYIQDNLSWGLGFGIPCVVMCLALVVFLLGTVTYRFRIHSDERNPFLRIGQVFVKAARNWQTTSSAISLEEEAQGILPHEGFEQFKFLNKALLAPDGSKQDGEVCNMSDIEEAKAVLRLIPIWATCLCYAIVFSQSSTLFTKQGVTMDRYITSSFQIPAASLQSFISLSIIIFIPIYDRILVPTARAITRKPSGISMLERIGTGILLSFLSMVIAALVEKKRLKTALEYGLVDLPKATVPMSVWWLIPQYLLFGISDVFTMVGLQEFFYDQVPNELRSIGLALYLSIFGIGSFLSSFLISAIEKATSGQGRDSWFSDNLNRAHLDYFYWLLAGLSDKFVRGSVDYKGRPSVRSKSGSWKSSAFIIGVGVAERFAYYGISSNLVSYFTGSLGQSTAAAASLLNAWYGTASLLPILGAFVADSFSGRYRTIIVACVLYVSGLVFLSLSASLNSFNSECKISANNTTTCSPPDIQIIFFFFSLYLVALAQGGHTPCVQAFGADQFDDDDKNECKAKSSFFNWWYCFSSGGILVPLLVLTYIQENLGWELGFGIPAVVMFLTLIVFLVGTPTYRFRVNSDGQNPFVRINRVFVKAARNWRAAPVALSNDEEACGSLPQEKAQFEFLDKALVSADGSIEDGKFCSIRDVEDAKAILRLAPIWFTALGYSIVYAQPSTLFTKQAGTLDRHITSTFQIPAASLQQCYITVSLIICIPIYDRVFVPIARSITKKPSGISMLQRIGIGLLLSLFSIVFAAIVERKRLATAVEYGLVDLPKAMIPMSAWWLAPQYVLSGVADVFTMIGLQEFFYDQIPCDLKSIGLAMYLSILGVGSLLSSFLVSFIENLTKVHGQEGWFADNLNRAHLDYFYWLLAGLSTVGLAAYVYFARSYVYRRRISV</sequence>
<dbReference type="EMBL" id="JBJXBP010000002">
    <property type="protein sequence ID" value="KAL3845657.1"/>
    <property type="molecule type" value="Genomic_DNA"/>
</dbReference>
<feature type="transmembrane region" description="Helical" evidence="9">
    <location>
        <begin position="910"/>
        <end position="933"/>
    </location>
</feature>
<dbReference type="FunFam" id="1.20.1250.20:FF:000147">
    <property type="entry name" value="Protein NRT1/ PTR family 5.10"/>
    <property type="match status" value="2"/>
</dbReference>
<organism evidence="10 11">
    <name type="scientific">Penstemon smallii</name>
    <dbReference type="NCBI Taxonomy" id="265156"/>
    <lineage>
        <taxon>Eukaryota</taxon>
        <taxon>Viridiplantae</taxon>
        <taxon>Streptophyta</taxon>
        <taxon>Embryophyta</taxon>
        <taxon>Tracheophyta</taxon>
        <taxon>Spermatophyta</taxon>
        <taxon>Magnoliopsida</taxon>
        <taxon>eudicotyledons</taxon>
        <taxon>Gunneridae</taxon>
        <taxon>Pentapetalae</taxon>
        <taxon>asterids</taxon>
        <taxon>lamiids</taxon>
        <taxon>Lamiales</taxon>
        <taxon>Plantaginaceae</taxon>
        <taxon>Cheloneae</taxon>
        <taxon>Penstemon</taxon>
    </lineage>
</organism>
<feature type="transmembrane region" description="Helical" evidence="9">
    <location>
        <begin position="502"/>
        <end position="523"/>
    </location>
</feature>
<dbReference type="Gene3D" id="1.20.1250.20">
    <property type="entry name" value="MFS general substrate transporter like domains"/>
    <property type="match status" value="2"/>
</dbReference>
<feature type="transmembrane region" description="Helical" evidence="9">
    <location>
        <begin position="954"/>
        <end position="974"/>
    </location>
</feature>
<dbReference type="CDD" id="cd17417">
    <property type="entry name" value="MFS_NPF5"/>
    <property type="match status" value="2"/>
</dbReference>
<feature type="transmembrane region" description="Helical" evidence="9">
    <location>
        <begin position="1006"/>
        <end position="1025"/>
    </location>
</feature>
<dbReference type="GO" id="GO:0009705">
    <property type="term" value="C:plant-type vacuole membrane"/>
    <property type="evidence" value="ECO:0007669"/>
    <property type="project" value="UniProtKB-ARBA"/>
</dbReference>
<evidence type="ECO:0000256" key="8">
    <source>
        <dbReference type="ARBA" id="ARBA00044504"/>
    </source>
</evidence>
<feature type="transmembrane region" description="Helical" evidence="9">
    <location>
        <begin position="738"/>
        <end position="759"/>
    </location>
</feature>
<dbReference type="InterPro" id="IPR044739">
    <property type="entry name" value="NRT1/PTR"/>
</dbReference>
<reference evidence="10 11" key="1">
    <citation type="submission" date="2024-12" db="EMBL/GenBank/DDBJ databases">
        <title>The unique morphological basis and parallel evolutionary history of personate flowers in Penstemon.</title>
        <authorList>
            <person name="Depatie T.H."/>
            <person name="Wessinger C.A."/>
        </authorList>
    </citation>
    <scope>NUCLEOTIDE SEQUENCE [LARGE SCALE GENOMIC DNA]</scope>
    <source>
        <strain evidence="10">WTNN_2</strain>
        <tissue evidence="10">Leaf</tissue>
    </source>
</reference>
<comment type="subcellular location">
    <subcellularLocation>
        <location evidence="1">Membrane</location>
        <topology evidence="1">Multi-pass membrane protein</topology>
    </subcellularLocation>
</comment>
<keyword evidence="11" id="KW-1185">Reference proteome</keyword>
<comment type="similarity">
    <text evidence="2">Belongs to the major facilitator superfamily. Proton-dependent oligopeptide transporter (POT/PTR) (TC 2.A.17) family.</text>
</comment>
<feature type="transmembrane region" description="Helical" evidence="9">
    <location>
        <begin position="1037"/>
        <end position="1058"/>
    </location>
</feature>
<feature type="transmembrane region" description="Helical" evidence="9">
    <location>
        <begin position="650"/>
        <end position="670"/>
    </location>
</feature>
<name>A0ABD3U851_9LAMI</name>
<evidence type="ECO:0000313" key="11">
    <source>
        <dbReference type="Proteomes" id="UP001634393"/>
    </source>
</evidence>
<keyword evidence="5 9" id="KW-0812">Transmembrane</keyword>
<feature type="transmembrane region" description="Helical" evidence="9">
    <location>
        <begin position="337"/>
        <end position="356"/>
    </location>
</feature>
<dbReference type="PANTHER" id="PTHR11654">
    <property type="entry name" value="OLIGOPEPTIDE TRANSPORTER-RELATED"/>
    <property type="match status" value="1"/>
</dbReference>
<protein>
    <submittedName>
        <fullName evidence="10">Uncharacterized protein</fullName>
    </submittedName>
</protein>
<feature type="transmembrane region" description="Helical" evidence="9">
    <location>
        <begin position="114"/>
        <end position="136"/>
    </location>
</feature>
<feature type="transmembrane region" description="Helical" evidence="9">
    <location>
        <begin position="419"/>
        <end position="439"/>
    </location>
</feature>